<keyword evidence="12" id="KW-1185">Reference proteome</keyword>
<dbReference type="Pfam" id="PF13442">
    <property type="entry name" value="Cytochrome_CBB3"/>
    <property type="match status" value="1"/>
</dbReference>
<keyword evidence="7 8" id="KW-0408">Iron</keyword>
<sequence length="227" mass="23561">MNRVFFPAAGAAIVKSLLLASLAFAGSASAADAAHGAAAPKADPAKGGSLYDTGDNARGLPACASCHGAGGNSTIVANPKLAGQVGTYIHKQLVDFTTPNRQQPVMTTYAKMLSEEEKTNIAAYLSTQQPKQGAAKNKDTVELGRKIYRGGIADRGVAACASCHGATGSGIPAQYPRLAGQHQDYTFAQLQAFKTNARNNSPQMGTLAKRMSDEEMKAVADYIAGLK</sequence>
<keyword evidence="2" id="KW-0813">Transport</keyword>
<evidence type="ECO:0000313" key="11">
    <source>
        <dbReference type="EMBL" id="MCS0588176.1"/>
    </source>
</evidence>
<dbReference type="PANTHER" id="PTHR33751:SF9">
    <property type="entry name" value="CYTOCHROME C4"/>
    <property type="match status" value="1"/>
</dbReference>
<evidence type="ECO:0000256" key="7">
    <source>
        <dbReference type="ARBA" id="ARBA00023004"/>
    </source>
</evidence>
<dbReference type="SUPFAM" id="SSF46626">
    <property type="entry name" value="Cytochrome c"/>
    <property type="match status" value="2"/>
</dbReference>
<protein>
    <submittedName>
        <fullName evidence="11">Cytochrome c4</fullName>
    </submittedName>
</protein>
<evidence type="ECO:0000256" key="1">
    <source>
        <dbReference type="ARBA" id="ARBA00004418"/>
    </source>
</evidence>
<dbReference type="InterPro" id="IPR036909">
    <property type="entry name" value="Cyt_c-like_dom_sf"/>
</dbReference>
<dbReference type="InterPro" id="IPR008168">
    <property type="entry name" value="Cyt_C_IC"/>
</dbReference>
<dbReference type="Proteomes" id="UP001205560">
    <property type="component" value="Unassembled WGS sequence"/>
</dbReference>
<evidence type="ECO:0000256" key="3">
    <source>
        <dbReference type="ARBA" id="ARBA00022617"/>
    </source>
</evidence>
<keyword evidence="5" id="KW-0574">Periplasm</keyword>
<gene>
    <name evidence="11" type="ORF">NX782_03035</name>
</gene>
<evidence type="ECO:0000313" key="12">
    <source>
        <dbReference type="Proteomes" id="UP001205560"/>
    </source>
</evidence>
<reference evidence="11 12" key="1">
    <citation type="submission" date="2022-08" db="EMBL/GenBank/DDBJ databases">
        <title>Reclassification of Massilia species as members of the genera Telluria, Duganella, Pseudoduganella, Mokoshia gen. nov. and Zemynaea gen. nov. using orthogonal and non-orthogonal genome-based approaches.</title>
        <authorList>
            <person name="Bowman J.P."/>
        </authorList>
    </citation>
    <scope>NUCLEOTIDE SEQUENCE [LARGE SCALE GENOMIC DNA]</scope>
    <source>
        <strain evidence="11 12">LMG 28164</strain>
    </source>
</reference>
<evidence type="ECO:0000256" key="2">
    <source>
        <dbReference type="ARBA" id="ARBA00022448"/>
    </source>
</evidence>
<feature type="signal peptide" evidence="9">
    <location>
        <begin position="1"/>
        <end position="30"/>
    </location>
</feature>
<organism evidence="11 12">
    <name type="scientific">Massilia norwichensis</name>
    <dbReference type="NCBI Taxonomy" id="1442366"/>
    <lineage>
        <taxon>Bacteria</taxon>
        <taxon>Pseudomonadati</taxon>
        <taxon>Pseudomonadota</taxon>
        <taxon>Betaproteobacteria</taxon>
        <taxon>Burkholderiales</taxon>
        <taxon>Oxalobacteraceae</taxon>
        <taxon>Telluria group</taxon>
        <taxon>Massilia</taxon>
    </lineage>
</organism>
<dbReference type="InterPro" id="IPR024167">
    <property type="entry name" value="Cytochrome_c4-like"/>
</dbReference>
<dbReference type="PIRSF" id="PIRSF000005">
    <property type="entry name" value="Cytochrome_c4"/>
    <property type="match status" value="1"/>
</dbReference>
<evidence type="ECO:0000256" key="5">
    <source>
        <dbReference type="ARBA" id="ARBA00022764"/>
    </source>
</evidence>
<keyword evidence="6" id="KW-0249">Electron transport</keyword>
<dbReference type="InterPro" id="IPR050597">
    <property type="entry name" value="Cytochrome_c_Oxidase_Subunit"/>
</dbReference>
<feature type="chain" id="PRO_5045326985" evidence="9">
    <location>
        <begin position="31"/>
        <end position="227"/>
    </location>
</feature>
<comment type="subcellular location">
    <subcellularLocation>
        <location evidence="1">Periplasm</location>
    </subcellularLocation>
</comment>
<keyword evidence="9" id="KW-0732">Signal</keyword>
<keyword evidence="3 8" id="KW-0349">Heme</keyword>
<proteinExistence type="predicted"/>
<feature type="domain" description="Cytochrome c" evidence="10">
    <location>
        <begin position="42"/>
        <end position="129"/>
    </location>
</feature>
<evidence type="ECO:0000256" key="6">
    <source>
        <dbReference type="ARBA" id="ARBA00022982"/>
    </source>
</evidence>
<dbReference type="RefSeq" id="WP_258844018.1">
    <property type="nucleotide sequence ID" value="NZ_JANUGX010000002.1"/>
</dbReference>
<dbReference type="EMBL" id="JANUGX010000002">
    <property type="protein sequence ID" value="MCS0588176.1"/>
    <property type="molecule type" value="Genomic_DNA"/>
</dbReference>
<dbReference type="Pfam" id="PF00034">
    <property type="entry name" value="Cytochrom_C"/>
    <property type="match status" value="1"/>
</dbReference>
<name>A0ABT2A1V5_9BURK</name>
<evidence type="ECO:0000256" key="9">
    <source>
        <dbReference type="SAM" id="SignalP"/>
    </source>
</evidence>
<comment type="caution">
    <text evidence="11">The sequence shown here is derived from an EMBL/GenBank/DDBJ whole genome shotgun (WGS) entry which is preliminary data.</text>
</comment>
<dbReference type="PROSITE" id="PS51007">
    <property type="entry name" value="CYTC"/>
    <property type="match status" value="2"/>
</dbReference>
<dbReference type="InterPro" id="IPR009056">
    <property type="entry name" value="Cyt_c-like_dom"/>
</dbReference>
<evidence type="ECO:0000256" key="8">
    <source>
        <dbReference type="PROSITE-ProRule" id="PRU00433"/>
    </source>
</evidence>
<evidence type="ECO:0000256" key="4">
    <source>
        <dbReference type="ARBA" id="ARBA00022723"/>
    </source>
</evidence>
<keyword evidence="4 8" id="KW-0479">Metal-binding</keyword>
<dbReference type="Gene3D" id="1.10.760.10">
    <property type="entry name" value="Cytochrome c-like domain"/>
    <property type="match status" value="2"/>
</dbReference>
<dbReference type="PANTHER" id="PTHR33751">
    <property type="entry name" value="CBB3-TYPE CYTOCHROME C OXIDASE SUBUNIT FIXP"/>
    <property type="match status" value="1"/>
</dbReference>
<feature type="domain" description="Cytochrome c" evidence="10">
    <location>
        <begin position="139"/>
        <end position="227"/>
    </location>
</feature>
<accession>A0ABT2A1V5</accession>
<dbReference type="PRINTS" id="PR00605">
    <property type="entry name" value="CYTCHROMECIC"/>
</dbReference>
<evidence type="ECO:0000259" key="10">
    <source>
        <dbReference type="PROSITE" id="PS51007"/>
    </source>
</evidence>